<dbReference type="PRINTS" id="PR00124">
    <property type="entry name" value="ATPASEC"/>
</dbReference>
<dbReference type="EMBL" id="NIVC01000350">
    <property type="protein sequence ID" value="PAA85034.1"/>
    <property type="molecule type" value="Genomic_DNA"/>
</dbReference>
<comment type="caution">
    <text evidence="4">The sequence shown here is derived from an EMBL/GenBank/DDBJ whole genome shotgun (WGS) entry which is preliminary data.</text>
</comment>
<reference evidence="4 5" key="1">
    <citation type="submission" date="2017-06" db="EMBL/GenBank/DDBJ databases">
        <title>A platform for efficient transgenesis in Macrostomum lignano, a flatworm model organism for stem cell research.</title>
        <authorList>
            <person name="Berezikov E."/>
        </authorList>
    </citation>
    <scope>NUCLEOTIDE SEQUENCE [LARGE SCALE GENOMIC DNA]</scope>
    <source>
        <strain evidence="4">DV1</strain>
        <tissue evidence="4">Whole organism</tissue>
    </source>
</reference>
<dbReference type="Proteomes" id="UP000215902">
    <property type="component" value="Unassembled WGS sequence"/>
</dbReference>
<keyword evidence="2" id="KW-0446">Lipid-binding</keyword>
<dbReference type="PANTHER" id="PTHR10031:SF0">
    <property type="entry name" value="ATPASE PROTEIN 9"/>
    <property type="match status" value="1"/>
</dbReference>
<dbReference type="CDD" id="cd18182">
    <property type="entry name" value="ATP-synt_Fo_c_ATP5G3"/>
    <property type="match status" value="1"/>
</dbReference>
<evidence type="ECO:0000256" key="1">
    <source>
        <dbReference type="ARBA" id="ARBA00006704"/>
    </source>
</evidence>
<dbReference type="GO" id="GO:0045259">
    <property type="term" value="C:proton-transporting ATP synthase complex"/>
    <property type="evidence" value="ECO:0007669"/>
    <property type="project" value="InterPro"/>
</dbReference>
<gene>
    <name evidence="4" type="ORF">BOX15_Mlig002061g3</name>
</gene>
<evidence type="ECO:0000313" key="5">
    <source>
        <dbReference type="Proteomes" id="UP000215902"/>
    </source>
</evidence>
<dbReference type="Gene3D" id="1.20.20.10">
    <property type="entry name" value="F1F0 ATP synthase subunit C"/>
    <property type="match status" value="1"/>
</dbReference>
<feature type="non-terminal residue" evidence="4">
    <location>
        <position position="1"/>
    </location>
</feature>
<dbReference type="InterPro" id="IPR000454">
    <property type="entry name" value="ATP_synth_F0_csu"/>
</dbReference>
<sequence length="186" mass="20039">PSSSQPVAMQCLAVRTTSRALALSRPLFLSRAAPAAAAGLHSSAVRRDIDQAAKYIGAGAATVGVAGSGAGIGNVFGNLVIGPQQQPASRHAVPCSPHDQPRPRAVPPAVSEPRRPGSRSQPALERCPSRHRPGRQVHRRRRCHSRRSRIRSRHRQRVRQPGDRVREEPEPQAAAVLLCYPGIRPV</sequence>
<protein>
    <submittedName>
        <fullName evidence="4">Uncharacterized protein</fullName>
    </submittedName>
</protein>
<dbReference type="STRING" id="282301.A0A267GI47"/>
<name>A0A267GI47_9PLAT</name>
<feature type="compositionally biased region" description="Basic residues" evidence="3">
    <location>
        <begin position="129"/>
        <end position="158"/>
    </location>
</feature>
<dbReference type="GO" id="GO:0008289">
    <property type="term" value="F:lipid binding"/>
    <property type="evidence" value="ECO:0007669"/>
    <property type="project" value="UniProtKB-KW"/>
</dbReference>
<keyword evidence="2" id="KW-0813">Transport</keyword>
<evidence type="ECO:0000256" key="3">
    <source>
        <dbReference type="SAM" id="MobiDB-lite"/>
    </source>
</evidence>
<comment type="similarity">
    <text evidence="1 2">Belongs to the ATPase C chain family.</text>
</comment>
<dbReference type="SUPFAM" id="SSF81333">
    <property type="entry name" value="F1F0 ATP synthase subunit C"/>
    <property type="match status" value="1"/>
</dbReference>
<keyword evidence="5" id="KW-1185">Reference proteome</keyword>
<feature type="region of interest" description="Disordered" evidence="3">
    <location>
        <begin position="87"/>
        <end position="170"/>
    </location>
</feature>
<evidence type="ECO:0000256" key="2">
    <source>
        <dbReference type="RuleBase" id="RU004221"/>
    </source>
</evidence>
<keyword evidence="2" id="KW-0406">Ion transport</keyword>
<dbReference type="PANTHER" id="PTHR10031">
    <property type="entry name" value="ATP SYNTHASE LIPID-BINDING PROTEIN, MITOCHONDRIAL"/>
    <property type="match status" value="1"/>
</dbReference>
<accession>A0A267GI47</accession>
<dbReference type="GO" id="GO:0015078">
    <property type="term" value="F:proton transmembrane transporter activity"/>
    <property type="evidence" value="ECO:0007669"/>
    <property type="project" value="InterPro"/>
</dbReference>
<dbReference type="InterPro" id="IPR035921">
    <property type="entry name" value="F/V-ATP_Csub_sf"/>
</dbReference>
<dbReference type="AlphaFoldDB" id="A0A267GI47"/>
<evidence type="ECO:0000313" key="4">
    <source>
        <dbReference type="EMBL" id="PAA85034.1"/>
    </source>
</evidence>
<proteinExistence type="inferred from homology"/>
<dbReference type="GO" id="GO:0015986">
    <property type="term" value="P:proton motive force-driven ATP synthesis"/>
    <property type="evidence" value="ECO:0007669"/>
    <property type="project" value="InterPro"/>
</dbReference>
<organism evidence="4 5">
    <name type="scientific">Macrostomum lignano</name>
    <dbReference type="NCBI Taxonomy" id="282301"/>
    <lineage>
        <taxon>Eukaryota</taxon>
        <taxon>Metazoa</taxon>
        <taxon>Spiralia</taxon>
        <taxon>Lophotrochozoa</taxon>
        <taxon>Platyhelminthes</taxon>
        <taxon>Rhabditophora</taxon>
        <taxon>Macrostomorpha</taxon>
        <taxon>Macrostomida</taxon>
        <taxon>Macrostomidae</taxon>
        <taxon>Macrostomum</taxon>
    </lineage>
</organism>
<keyword evidence="2" id="KW-0375">Hydrogen ion transport</keyword>
<dbReference type="InterPro" id="IPR038662">
    <property type="entry name" value="ATP_synth_F0_csu_sf"/>
</dbReference>
<feature type="compositionally biased region" description="Basic and acidic residues" evidence="3">
    <location>
        <begin position="160"/>
        <end position="169"/>
    </location>
</feature>